<dbReference type="EMBL" id="KV921352">
    <property type="protein sequence ID" value="ORE17555.1"/>
    <property type="molecule type" value="Genomic_DNA"/>
</dbReference>
<organism evidence="2 3">
    <name type="scientific">Rhizopus microsporus</name>
    <dbReference type="NCBI Taxonomy" id="58291"/>
    <lineage>
        <taxon>Eukaryota</taxon>
        <taxon>Fungi</taxon>
        <taxon>Fungi incertae sedis</taxon>
        <taxon>Mucoromycota</taxon>
        <taxon>Mucoromycotina</taxon>
        <taxon>Mucoromycetes</taxon>
        <taxon>Mucorales</taxon>
        <taxon>Mucorineae</taxon>
        <taxon>Rhizopodaceae</taxon>
        <taxon>Rhizopus</taxon>
    </lineage>
</organism>
<dbReference type="InterPro" id="IPR038717">
    <property type="entry name" value="Tc1-like_DDE_dom"/>
</dbReference>
<evidence type="ECO:0000313" key="3">
    <source>
        <dbReference type="Proteomes" id="UP000242381"/>
    </source>
</evidence>
<dbReference type="Pfam" id="PF13358">
    <property type="entry name" value="DDE_3"/>
    <property type="match status" value="1"/>
</dbReference>
<feature type="domain" description="Tc1-like transposase DDE" evidence="1">
    <location>
        <begin position="262"/>
        <end position="363"/>
    </location>
</feature>
<reference evidence="2 3" key="1">
    <citation type="journal article" date="2016" name="Proc. Natl. Acad. Sci. U.S.A.">
        <title>Lipid metabolic changes in an early divergent fungus govern the establishment of a mutualistic symbiosis with endobacteria.</title>
        <authorList>
            <person name="Lastovetsky O.A."/>
            <person name="Gaspar M.L."/>
            <person name="Mondo S.J."/>
            <person name="LaButti K.M."/>
            <person name="Sandor L."/>
            <person name="Grigoriev I.V."/>
            <person name="Henry S.A."/>
            <person name="Pawlowska T.E."/>
        </authorList>
    </citation>
    <scope>NUCLEOTIDE SEQUENCE [LARGE SCALE GENOMIC DNA]</scope>
    <source>
        <strain evidence="2 3">ATCC 11559</strain>
    </source>
</reference>
<gene>
    <name evidence="2" type="ORF">BCV71DRAFT_249866</name>
</gene>
<evidence type="ECO:0000259" key="1">
    <source>
        <dbReference type="Pfam" id="PF13358"/>
    </source>
</evidence>
<accession>A0A1X0RZR1</accession>
<dbReference type="AlphaFoldDB" id="A0A1X0RZR1"/>
<evidence type="ECO:0000313" key="2">
    <source>
        <dbReference type="EMBL" id="ORE17555.1"/>
    </source>
</evidence>
<dbReference type="VEuPathDB" id="FungiDB:BCV72DRAFT_339863"/>
<sequence>MLLFINRVKSHNERHSERHSENHCERVDTYDVPDEYMHCFNALDDIPEYEPMEVENTKDLYEATEFEWHHWKEPGINERLPEPKVKKPLNLKSYQVYRQILENNQPEAEAQIIVEIENGLKQRKKKAPAKVRGAYRSYLPEQVQELLDLVIEAIVGIVERIAQHYVKAYREDDEKRLSGGRKQRVSWERKLEPNHTDFLCECLCSITLSVLHRYPILHASLTLKKLEPIVSSRTALSYLTLRRDKFLEWKDGEIMNGHGNRIFIDEAGFNMHIRRNFDRSKTGVPAKAIIPANRGITVSVIGAICEKRTNEEMAEDLEVNARVGTCSEHFLEFLVGVMDALDQFDMKGRHLVMNNAIIHKVTEV</sequence>
<dbReference type="OMA" id="SENHCER"/>
<protein>
    <recommendedName>
        <fullName evidence="1">Tc1-like transposase DDE domain-containing protein</fullName>
    </recommendedName>
</protein>
<dbReference type="Proteomes" id="UP000242381">
    <property type="component" value="Unassembled WGS sequence"/>
</dbReference>
<proteinExistence type="predicted"/>
<name>A0A1X0RZR1_RHIZD</name>